<comment type="caution">
    <text evidence="4">The sequence shown here is derived from an EMBL/GenBank/DDBJ whole genome shotgun (WGS) entry which is preliminary data.</text>
</comment>
<dbReference type="AlphaFoldDB" id="A0A8S1RBF0"/>
<gene>
    <name evidence="4" type="ORF">PSON_ATCC_30995.1.T1570073</name>
</gene>
<dbReference type="EMBL" id="CAJJDN010000157">
    <property type="protein sequence ID" value="CAD8125238.1"/>
    <property type="molecule type" value="Genomic_DNA"/>
</dbReference>
<accession>A0A8S1RBF0</accession>
<sequence>MKQSFQIKSDIQLCFKIVFLGSSSVGKTSIIKRFLKNEFAMKSMSTVGVACESKVITLNKQQVKVQLWDTAGQERFRSLTKNYYRGCDAVVIVYDVSNMKSFEQVNIWISDFEEKCERPAIKMLLGNKIDLNAEVGNELGMLCARKQKLLFQEVSAKENMNIENAMMKLIENLIQARQIDSGDKIVRRGSLVECMLTNGDTHKPQDKDISMSDTSKLIAFKSVGESIQEESSHNSAPFIQQNNPPTIIVTPPEDPAINGGSNNMWLLTNNRQQIMNENPKYISTLALPFKLISPNESDQIKDEQLLKYNANQGCFCSC</sequence>
<dbReference type="OrthoDB" id="316848at2759"/>
<dbReference type="SMART" id="SM00176">
    <property type="entry name" value="RAN"/>
    <property type="match status" value="1"/>
</dbReference>
<dbReference type="GO" id="GO:0003924">
    <property type="term" value="F:GTPase activity"/>
    <property type="evidence" value="ECO:0007669"/>
    <property type="project" value="InterPro"/>
</dbReference>
<dbReference type="PROSITE" id="PS51417">
    <property type="entry name" value="ARF"/>
    <property type="match status" value="1"/>
</dbReference>
<evidence type="ECO:0000313" key="5">
    <source>
        <dbReference type="Proteomes" id="UP000692954"/>
    </source>
</evidence>
<dbReference type="PROSITE" id="PS51421">
    <property type="entry name" value="RAS"/>
    <property type="match status" value="1"/>
</dbReference>
<reference evidence="4" key="1">
    <citation type="submission" date="2021-01" db="EMBL/GenBank/DDBJ databases">
        <authorList>
            <consortium name="Genoscope - CEA"/>
            <person name="William W."/>
        </authorList>
    </citation>
    <scope>NUCLEOTIDE SEQUENCE</scope>
</reference>
<evidence type="ECO:0000256" key="2">
    <source>
        <dbReference type="ARBA" id="ARBA00023134"/>
    </source>
</evidence>
<dbReference type="CDD" id="cd00154">
    <property type="entry name" value="Rab"/>
    <property type="match status" value="1"/>
</dbReference>
<dbReference type="InterPro" id="IPR001806">
    <property type="entry name" value="Small_GTPase"/>
</dbReference>
<dbReference type="SMART" id="SM00175">
    <property type="entry name" value="RAB"/>
    <property type="match status" value="1"/>
</dbReference>
<evidence type="ECO:0000256" key="3">
    <source>
        <dbReference type="ARBA" id="ARBA00023288"/>
    </source>
</evidence>
<dbReference type="SMART" id="SM00177">
    <property type="entry name" value="ARF"/>
    <property type="match status" value="1"/>
</dbReference>
<organism evidence="4 5">
    <name type="scientific">Paramecium sonneborni</name>
    <dbReference type="NCBI Taxonomy" id="65129"/>
    <lineage>
        <taxon>Eukaryota</taxon>
        <taxon>Sar</taxon>
        <taxon>Alveolata</taxon>
        <taxon>Ciliophora</taxon>
        <taxon>Intramacronucleata</taxon>
        <taxon>Oligohymenophorea</taxon>
        <taxon>Peniculida</taxon>
        <taxon>Parameciidae</taxon>
        <taxon>Paramecium</taxon>
    </lineage>
</organism>
<keyword evidence="2" id="KW-0342">GTP-binding</keyword>
<dbReference type="FunFam" id="3.40.50.300:FF:001129">
    <property type="entry name" value="ras-related protein Rab-44 isoform X2"/>
    <property type="match status" value="1"/>
</dbReference>
<name>A0A8S1RBF0_9CILI</name>
<dbReference type="SMART" id="SM00173">
    <property type="entry name" value="RAS"/>
    <property type="match status" value="1"/>
</dbReference>
<keyword evidence="5" id="KW-1185">Reference proteome</keyword>
<dbReference type="InterPro" id="IPR005225">
    <property type="entry name" value="Small_GTP-bd"/>
</dbReference>
<dbReference type="NCBIfam" id="TIGR00231">
    <property type="entry name" value="small_GTP"/>
    <property type="match status" value="1"/>
</dbReference>
<dbReference type="PROSITE" id="PS51419">
    <property type="entry name" value="RAB"/>
    <property type="match status" value="1"/>
</dbReference>
<protein>
    <submittedName>
        <fullName evidence="4">Uncharacterized protein</fullName>
    </submittedName>
</protein>
<dbReference type="GO" id="GO:0005525">
    <property type="term" value="F:GTP binding"/>
    <property type="evidence" value="ECO:0007669"/>
    <property type="project" value="UniProtKB-KW"/>
</dbReference>
<evidence type="ECO:0000313" key="4">
    <source>
        <dbReference type="EMBL" id="CAD8125238.1"/>
    </source>
</evidence>
<dbReference type="SMART" id="SM00174">
    <property type="entry name" value="RHO"/>
    <property type="match status" value="1"/>
</dbReference>
<evidence type="ECO:0000256" key="1">
    <source>
        <dbReference type="ARBA" id="ARBA00022741"/>
    </source>
</evidence>
<dbReference type="InterPro" id="IPR050227">
    <property type="entry name" value="Rab"/>
</dbReference>
<keyword evidence="3" id="KW-0449">Lipoprotein</keyword>
<dbReference type="Proteomes" id="UP000692954">
    <property type="component" value="Unassembled WGS sequence"/>
</dbReference>
<dbReference type="Pfam" id="PF00071">
    <property type="entry name" value="Ras"/>
    <property type="match status" value="1"/>
</dbReference>
<keyword evidence="1" id="KW-0547">Nucleotide-binding</keyword>
<proteinExistence type="predicted"/>
<dbReference type="PANTHER" id="PTHR47977">
    <property type="entry name" value="RAS-RELATED PROTEIN RAB"/>
    <property type="match status" value="1"/>
</dbReference>